<feature type="transmembrane region" description="Helical" evidence="4">
    <location>
        <begin position="34"/>
        <end position="51"/>
    </location>
</feature>
<accession>K2Q157</accession>
<dbReference type="InterPro" id="IPR004358">
    <property type="entry name" value="Sig_transdc_His_kin-like_C"/>
</dbReference>
<feature type="domain" description="Histidine kinase" evidence="5">
    <location>
        <begin position="230"/>
        <end position="447"/>
    </location>
</feature>
<dbReference type="Pfam" id="PF02518">
    <property type="entry name" value="HATPase_c"/>
    <property type="match status" value="1"/>
</dbReference>
<keyword evidence="4" id="KW-1133">Transmembrane helix</keyword>
<comment type="caution">
    <text evidence="6">The sequence shown here is derived from an EMBL/GenBank/DDBJ whole genome shotgun (WGS) entry which is preliminary data.</text>
</comment>
<organism evidence="6 7">
    <name type="scientific">Galbibacter marinus</name>
    <dbReference type="NCBI Taxonomy" id="555500"/>
    <lineage>
        <taxon>Bacteria</taxon>
        <taxon>Pseudomonadati</taxon>
        <taxon>Bacteroidota</taxon>
        <taxon>Flavobacteriia</taxon>
        <taxon>Flavobacteriales</taxon>
        <taxon>Flavobacteriaceae</taxon>
        <taxon>Galbibacter</taxon>
    </lineage>
</organism>
<protein>
    <recommendedName>
        <fullName evidence="2">histidine kinase</fullName>
        <ecNumber evidence="2">2.7.13.3</ecNumber>
    </recommendedName>
</protein>
<reference evidence="6 7" key="1">
    <citation type="journal article" date="2012" name="J. Bacteriol.">
        <title>Genome Sequence of Galbibacter marinum Type Strain ck-I2-15.</title>
        <authorList>
            <person name="Lai Q."/>
            <person name="Li C."/>
            <person name="Shao Z."/>
        </authorList>
    </citation>
    <scope>NUCLEOTIDE SEQUENCE [LARGE SCALE GENOMIC DNA]</scope>
    <source>
        <strain evidence="7">ck-I2-15</strain>
    </source>
</reference>
<gene>
    <name evidence="6" type="ORF">I215_11699</name>
</gene>
<dbReference type="PRINTS" id="PR00344">
    <property type="entry name" value="BCTRLSENSOR"/>
</dbReference>
<keyword evidence="6" id="KW-0808">Transferase</keyword>
<sequence length="447" mass="50953">MVYKSFKITFILRILILFTFQLVLAYGIAMASTYLIVIGVVLSCITSYSLFKFITKRFHTLDDFFDAVKYRDFSRWYSENNGPDDMRRLHQGFNEVNKTVKDINSEKETQYLYLQKILEIVQVGIIAFEIETGKVLWLNESLKEMLDIPSIKNISFIKSRRKDLYDNLFIASQIKEQTITLKVRNQKNKMLVSSSIFQVAPNTFRLVVLQNIDDTLNKNESEAWKKLLSVMTHEIMNSIAPISSLAETLKDNIQSSLGFPELEPLNTEDLYEGIESIRKRSDGLMKFAKTYRSLNKITELNSNLTKVETVFQNLNRLMSPSLEAKGVSIEFEIEPSDLSLEMDSYLIEQVLINLIINAVDACINVSKPMVKIYAIQTLNGNTIIKVKDNGNGIPEEIVDSIFVPFFSTKKNGSGIGLSLCKQIMLLHKGKIQVQSTLETGSTFSLVF</sequence>
<evidence type="ECO:0000256" key="4">
    <source>
        <dbReference type="SAM" id="Phobius"/>
    </source>
</evidence>
<dbReference type="PATRIC" id="fig|555500.3.peg.2411"/>
<dbReference type="PANTHER" id="PTHR43547">
    <property type="entry name" value="TWO-COMPONENT HISTIDINE KINASE"/>
    <property type="match status" value="1"/>
</dbReference>
<dbReference type="PANTHER" id="PTHR43547:SF2">
    <property type="entry name" value="HYBRID SIGNAL TRANSDUCTION HISTIDINE KINASE C"/>
    <property type="match status" value="1"/>
</dbReference>
<dbReference type="InterPro" id="IPR036890">
    <property type="entry name" value="HATPase_C_sf"/>
</dbReference>
<dbReference type="GO" id="GO:0000155">
    <property type="term" value="F:phosphorelay sensor kinase activity"/>
    <property type="evidence" value="ECO:0007669"/>
    <property type="project" value="TreeGrafter"/>
</dbReference>
<dbReference type="InterPro" id="IPR005467">
    <property type="entry name" value="His_kinase_dom"/>
</dbReference>
<dbReference type="AlphaFoldDB" id="K2Q157"/>
<dbReference type="EC" id="2.7.13.3" evidence="2"/>
<evidence type="ECO:0000256" key="3">
    <source>
        <dbReference type="ARBA" id="ARBA00022553"/>
    </source>
</evidence>
<keyword evidence="4" id="KW-0472">Membrane</keyword>
<keyword evidence="6" id="KW-0418">Kinase</keyword>
<dbReference type="eggNOG" id="COG5000">
    <property type="taxonomic scope" value="Bacteria"/>
</dbReference>
<dbReference type="InterPro" id="IPR003594">
    <property type="entry name" value="HATPase_dom"/>
</dbReference>
<name>K2Q157_9FLAO</name>
<dbReference type="PROSITE" id="PS50109">
    <property type="entry name" value="HIS_KIN"/>
    <property type="match status" value="1"/>
</dbReference>
<dbReference type="STRING" id="555500.I215_11699"/>
<evidence type="ECO:0000256" key="2">
    <source>
        <dbReference type="ARBA" id="ARBA00012438"/>
    </source>
</evidence>
<dbReference type="OrthoDB" id="1931120at2"/>
<evidence type="ECO:0000313" key="6">
    <source>
        <dbReference type="EMBL" id="EKF54621.1"/>
    </source>
</evidence>
<dbReference type="CDD" id="cd00075">
    <property type="entry name" value="HATPase"/>
    <property type="match status" value="1"/>
</dbReference>
<keyword evidence="3" id="KW-0597">Phosphoprotein</keyword>
<keyword evidence="7" id="KW-1185">Reference proteome</keyword>
<feature type="transmembrane region" description="Helical" evidence="4">
    <location>
        <begin position="10"/>
        <end position="28"/>
    </location>
</feature>
<dbReference type="SMART" id="SM00387">
    <property type="entry name" value="HATPase_c"/>
    <property type="match status" value="1"/>
</dbReference>
<dbReference type="EMBL" id="AMSG01000018">
    <property type="protein sequence ID" value="EKF54621.1"/>
    <property type="molecule type" value="Genomic_DNA"/>
</dbReference>
<proteinExistence type="predicted"/>
<dbReference type="Gene3D" id="3.30.565.10">
    <property type="entry name" value="Histidine kinase-like ATPase, C-terminal domain"/>
    <property type="match status" value="1"/>
</dbReference>
<dbReference type="SUPFAM" id="SSF55874">
    <property type="entry name" value="ATPase domain of HSP90 chaperone/DNA topoisomerase II/histidine kinase"/>
    <property type="match status" value="1"/>
</dbReference>
<keyword evidence="4" id="KW-0812">Transmembrane</keyword>
<comment type="catalytic activity">
    <reaction evidence="1">
        <text>ATP + protein L-histidine = ADP + protein N-phospho-L-histidine.</text>
        <dbReference type="EC" id="2.7.13.3"/>
    </reaction>
</comment>
<dbReference type="Proteomes" id="UP000007364">
    <property type="component" value="Unassembled WGS sequence"/>
</dbReference>
<evidence type="ECO:0000256" key="1">
    <source>
        <dbReference type="ARBA" id="ARBA00000085"/>
    </source>
</evidence>
<evidence type="ECO:0000313" key="7">
    <source>
        <dbReference type="Proteomes" id="UP000007364"/>
    </source>
</evidence>
<evidence type="ECO:0000259" key="5">
    <source>
        <dbReference type="PROSITE" id="PS50109"/>
    </source>
</evidence>